<keyword evidence="7" id="KW-0413">Isomerase</keyword>
<gene>
    <name evidence="9" type="ORF">DT99_36270</name>
</gene>
<feature type="region of interest" description="Disordered" evidence="8">
    <location>
        <begin position="170"/>
        <end position="190"/>
    </location>
</feature>
<evidence type="ECO:0000256" key="6">
    <source>
        <dbReference type="PIRSR" id="PIRSR600888-3"/>
    </source>
</evidence>
<comment type="similarity">
    <text evidence="7">Belongs to the dTDP-4-dehydrorhamnose 3,5-epimerase family.</text>
</comment>
<sequence>MTSVIETTLPGVLLIEPASFGDARGFFVESYRESWLRDAGVDAGFVQDNHSRSRRGVLRGLHYQFRHPQGKLVRVSRGAVYDVAVDIRPGSPHLGRWFGTVLDDVSHRQLWIPPGFAHGFCVLSDEADFAYKCTAYYDPSSDAGVRWDDPDIGIEWPALDVPFELSDKDLRQPRLRDRPPAAPDLHGAAR</sequence>
<dbReference type="InterPro" id="IPR014710">
    <property type="entry name" value="RmlC-like_jellyroll"/>
</dbReference>
<dbReference type="GO" id="GO:0019305">
    <property type="term" value="P:dTDP-rhamnose biosynthetic process"/>
    <property type="evidence" value="ECO:0007669"/>
    <property type="project" value="UniProtKB-UniRule"/>
</dbReference>
<dbReference type="GO" id="GO:0005829">
    <property type="term" value="C:cytosol"/>
    <property type="evidence" value="ECO:0007669"/>
    <property type="project" value="TreeGrafter"/>
</dbReference>
<evidence type="ECO:0000256" key="3">
    <source>
        <dbReference type="ARBA" id="ARBA00012098"/>
    </source>
</evidence>
<comment type="pathway">
    <text evidence="7">Carbohydrate biosynthesis; dTDP-L-rhamnose biosynthesis.</text>
</comment>
<dbReference type="PANTHER" id="PTHR21047:SF2">
    <property type="entry name" value="THYMIDINE DIPHOSPHO-4-KETO-RHAMNOSE 3,5-EPIMERASE"/>
    <property type="match status" value="1"/>
</dbReference>
<reference evidence="9" key="1">
    <citation type="submission" date="2014-04" db="EMBL/GenBank/DDBJ databases">
        <title>In planta biocontrol of soil-borne Fusarium wilt of banana through a plant endophytic bacterium, Burkholderia cenocepacia 869T2.</title>
        <authorList>
            <person name="Ho Y.-N."/>
            <person name="Chiang H.-M."/>
            <person name="Chao C.-P."/>
            <person name="Su C.-C."/>
            <person name="Hsu H.-F."/>
            <person name="Guo C.-T."/>
            <person name="Hsieh J.-L."/>
            <person name="Huang C.-C."/>
        </authorList>
    </citation>
    <scope>NUCLEOTIDE SEQUENCE [LARGE SCALE GENOMIC DNA]</scope>
    <source>
        <strain evidence="9">869T2</strain>
    </source>
</reference>
<dbReference type="InterPro" id="IPR000888">
    <property type="entry name" value="RmlC-like"/>
</dbReference>
<evidence type="ECO:0000313" key="9">
    <source>
        <dbReference type="EMBL" id="KEA54725.1"/>
    </source>
</evidence>
<dbReference type="EC" id="5.1.3.13" evidence="3 7"/>
<dbReference type="UniPathway" id="UPA00124"/>
<accession>A0A071M2G7</accession>
<comment type="subunit">
    <text evidence="7">Homodimer.</text>
</comment>
<evidence type="ECO:0000256" key="7">
    <source>
        <dbReference type="RuleBase" id="RU364069"/>
    </source>
</evidence>
<evidence type="ECO:0000256" key="4">
    <source>
        <dbReference type="ARBA" id="ARBA00019595"/>
    </source>
</evidence>
<dbReference type="CDD" id="cd00438">
    <property type="entry name" value="cupin_RmlC"/>
    <property type="match status" value="1"/>
</dbReference>
<dbReference type="GO" id="GO:0000271">
    <property type="term" value="P:polysaccharide biosynthetic process"/>
    <property type="evidence" value="ECO:0007669"/>
    <property type="project" value="TreeGrafter"/>
</dbReference>
<evidence type="ECO:0000256" key="8">
    <source>
        <dbReference type="SAM" id="MobiDB-lite"/>
    </source>
</evidence>
<evidence type="ECO:0000256" key="2">
    <source>
        <dbReference type="ARBA" id="ARBA00001997"/>
    </source>
</evidence>
<name>A0A071M2G7_9BURK</name>
<dbReference type="NCBIfam" id="TIGR01221">
    <property type="entry name" value="rmlC"/>
    <property type="match status" value="1"/>
</dbReference>
<dbReference type="AlphaFoldDB" id="A0A071M2G7"/>
<dbReference type="PANTHER" id="PTHR21047">
    <property type="entry name" value="DTDP-6-DEOXY-D-GLUCOSE-3,5 EPIMERASE"/>
    <property type="match status" value="1"/>
</dbReference>
<dbReference type="OrthoDB" id="9800680at2"/>
<dbReference type="EMBL" id="JJOA01000083">
    <property type="protein sequence ID" value="KEA54725.1"/>
    <property type="molecule type" value="Genomic_DNA"/>
</dbReference>
<feature type="active site" description="Proton acceptor" evidence="5">
    <location>
        <position position="62"/>
    </location>
</feature>
<feature type="compositionally biased region" description="Basic and acidic residues" evidence="8">
    <location>
        <begin position="170"/>
        <end position="179"/>
    </location>
</feature>
<dbReference type="InterPro" id="IPR011051">
    <property type="entry name" value="RmlC_Cupin_sf"/>
</dbReference>
<dbReference type="SUPFAM" id="SSF51182">
    <property type="entry name" value="RmlC-like cupins"/>
    <property type="match status" value="1"/>
</dbReference>
<comment type="caution">
    <text evidence="9">The sequence shown here is derived from an EMBL/GenBank/DDBJ whole genome shotgun (WGS) entry which is preliminary data.</text>
</comment>
<comment type="function">
    <text evidence="2 7">Catalyzes the epimerization of the C3' and C5'positions of dTDP-6-deoxy-D-xylo-4-hexulose, forming dTDP-6-deoxy-L-lyxo-4-hexulose.</text>
</comment>
<protein>
    <recommendedName>
        <fullName evidence="4 7">dTDP-4-dehydrorhamnose 3,5-epimerase</fullName>
        <ecNumber evidence="3 7">5.1.3.13</ecNumber>
    </recommendedName>
    <alternativeName>
        <fullName evidence="7">Thymidine diphospho-4-keto-rhamnose 3,5-epimerase</fullName>
    </alternativeName>
</protein>
<evidence type="ECO:0000256" key="1">
    <source>
        <dbReference type="ARBA" id="ARBA00001298"/>
    </source>
</evidence>
<organism evidence="9">
    <name type="scientific">Burkholderia cenocepacia</name>
    <dbReference type="NCBI Taxonomy" id="95486"/>
    <lineage>
        <taxon>Bacteria</taxon>
        <taxon>Pseudomonadati</taxon>
        <taxon>Pseudomonadota</taxon>
        <taxon>Betaproteobacteria</taxon>
        <taxon>Burkholderiales</taxon>
        <taxon>Burkholderiaceae</taxon>
        <taxon>Burkholderia</taxon>
        <taxon>Burkholderia cepacia complex</taxon>
    </lineage>
</organism>
<dbReference type="Pfam" id="PF00908">
    <property type="entry name" value="dTDP_sugar_isom"/>
    <property type="match status" value="1"/>
</dbReference>
<evidence type="ECO:0000256" key="5">
    <source>
        <dbReference type="PIRSR" id="PIRSR600888-1"/>
    </source>
</evidence>
<comment type="catalytic activity">
    <reaction evidence="1 7">
        <text>dTDP-4-dehydro-6-deoxy-alpha-D-glucose = dTDP-4-dehydro-beta-L-rhamnose</text>
        <dbReference type="Rhea" id="RHEA:16969"/>
        <dbReference type="ChEBI" id="CHEBI:57649"/>
        <dbReference type="ChEBI" id="CHEBI:62830"/>
        <dbReference type="EC" id="5.1.3.13"/>
    </reaction>
</comment>
<feature type="site" description="Participates in a stacking interaction with the thymidine ring of dTDP-4-oxo-6-deoxyglucose" evidence="6">
    <location>
        <position position="137"/>
    </location>
</feature>
<proteinExistence type="inferred from homology"/>
<feature type="active site" description="Proton donor" evidence="5">
    <location>
        <position position="131"/>
    </location>
</feature>
<dbReference type="GO" id="GO:0008830">
    <property type="term" value="F:dTDP-4-dehydrorhamnose 3,5-epimerase activity"/>
    <property type="evidence" value="ECO:0007669"/>
    <property type="project" value="UniProtKB-UniRule"/>
</dbReference>
<dbReference type="Gene3D" id="2.60.120.10">
    <property type="entry name" value="Jelly Rolls"/>
    <property type="match status" value="1"/>
</dbReference>